<organism evidence="4 5">
    <name type="scientific">Ephemerocybe angulata</name>
    <dbReference type="NCBI Taxonomy" id="980116"/>
    <lineage>
        <taxon>Eukaryota</taxon>
        <taxon>Fungi</taxon>
        <taxon>Dikarya</taxon>
        <taxon>Basidiomycota</taxon>
        <taxon>Agaricomycotina</taxon>
        <taxon>Agaricomycetes</taxon>
        <taxon>Agaricomycetidae</taxon>
        <taxon>Agaricales</taxon>
        <taxon>Agaricineae</taxon>
        <taxon>Psathyrellaceae</taxon>
        <taxon>Ephemerocybe</taxon>
    </lineage>
</organism>
<evidence type="ECO:0000313" key="5">
    <source>
        <dbReference type="Proteomes" id="UP000521943"/>
    </source>
</evidence>
<reference evidence="4 5" key="1">
    <citation type="submission" date="2020-07" db="EMBL/GenBank/DDBJ databases">
        <title>Comparative genomics of pyrophilous fungi reveals a link between fire events and developmental genes.</title>
        <authorList>
            <consortium name="DOE Joint Genome Institute"/>
            <person name="Steindorff A.S."/>
            <person name="Carver A."/>
            <person name="Calhoun S."/>
            <person name="Stillman K."/>
            <person name="Liu H."/>
            <person name="Lipzen A."/>
            <person name="Pangilinan J."/>
            <person name="Labutti K."/>
            <person name="Bruns T.D."/>
            <person name="Grigoriev I.V."/>
        </authorList>
    </citation>
    <scope>NUCLEOTIDE SEQUENCE [LARGE SCALE GENOMIC DNA]</scope>
    <source>
        <strain evidence="4 5">CBS 144469</strain>
    </source>
</reference>
<protein>
    <recommendedName>
        <fullName evidence="3">Yeast cell wall synthesis Kre9/Knh1-like N-terminal domain-containing protein</fullName>
    </recommendedName>
</protein>
<dbReference type="AlphaFoldDB" id="A0A8H6I9Q4"/>
<comment type="caution">
    <text evidence="4">The sequence shown here is derived from an EMBL/GenBank/DDBJ whole genome shotgun (WGS) entry which is preliminary data.</text>
</comment>
<evidence type="ECO:0000256" key="2">
    <source>
        <dbReference type="SAM" id="SignalP"/>
    </source>
</evidence>
<keyword evidence="1 2" id="KW-0732">Signal</keyword>
<feature type="chain" id="PRO_5034023523" description="Yeast cell wall synthesis Kre9/Knh1-like N-terminal domain-containing protein" evidence="2">
    <location>
        <begin position="23"/>
        <end position="130"/>
    </location>
</feature>
<gene>
    <name evidence="4" type="ORF">DFP72DRAFT_623788</name>
</gene>
<dbReference type="Proteomes" id="UP000521943">
    <property type="component" value="Unassembled WGS sequence"/>
</dbReference>
<feature type="signal peptide" evidence="2">
    <location>
        <begin position="1"/>
        <end position="22"/>
    </location>
</feature>
<evidence type="ECO:0000256" key="1">
    <source>
        <dbReference type="ARBA" id="ARBA00022729"/>
    </source>
</evidence>
<keyword evidence="5" id="KW-1185">Reference proteome</keyword>
<dbReference type="InterPro" id="IPR018466">
    <property type="entry name" value="Kre9/Knh1-like_N"/>
</dbReference>
<dbReference type="Pfam" id="PF10342">
    <property type="entry name" value="Kre9_KNH"/>
    <property type="match status" value="1"/>
</dbReference>
<dbReference type="EMBL" id="JACGCI010000009">
    <property type="protein sequence ID" value="KAF6761501.1"/>
    <property type="molecule type" value="Genomic_DNA"/>
</dbReference>
<accession>A0A8H6I9Q4</accession>
<proteinExistence type="predicted"/>
<sequence length="130" mass="14198">MRFSIISFICTLLAIFTTVAVAAPILDQRDVYVPPILTPVEGTVWKKGSAQTVTWDASSPPAQITNPKGRIVLRSVEEKRLILDKPLAENFDILDGQRSVTTPTDLPAGQYQVVLFGNSGNWGPVFSIVD</sequence>
<feature type="domain" description="Yeast cell wall synthesis Kre9/Knh1-like N-terminal" evidence="3">
    <location>
        <begin position="38"/>
        <end position="126"/>
    </location>
</feature>
<evidence type="ECO:0000313" key="4">
    <source>
        <dbReference type="EMBL" id="KAF6761501.1"/>
    </source>
</evidence>
<evidence type="ECO:0000259" key="3">
    <source>
        <dbReference type="Pfam" id="PF10342"/>
    </source>
</evidence>
<dbReference type="OrthoDB" id="2317741at2759"/>
<name>A0A8H6I9Q4_9AGAR</name>